<evidence type="ECO:0000313" key="2">
    <source>
        <dbReference type="Proteomes" id="UP000288805"/>
    </source>
</evidence>
<reference evidence="1 2" key="1">
    <citation type="journal article" date="2018" name="PLoS Genet.">
        <title>Population sequencing reveals clonal diversity and ancestral inbreeding in the grapevine cultivar Chardonnay.</title>
        <authorList>
            <person name="Roach M.J."/>
            <person name="Johnson D.L."/>
            <person name="Bohlmann J."/>
            <person name="van Vuuren H.J."/>
            <person name="Jones S.J."/>
            <person name="Pretorius I.S."/>
            <person name="Schmidt S.A."/>
            <person name="Borneman A.R."/>
        </authorList>
    </citation>
    <scope>NUCLEOTIDE SEQUENCE [LARGE SCALE GENOMIC DNA]</scope>
    <source>
        <strain evidence="2">cv. Chardonnay</strain>
        <tissue evidence="1">Leaf</tissue>
    </source>
</reference>
<evidence type="ECO:0000313" key="1">
    <source>
        <dbReference type="EMBL" id="RVW71540.1"/>
    </source>
</evidence>
<accession>A0A438GH55</accession>
<proteinExistence type="predicted"/>
<dbReference type="Proteomes" id="UP000288805">
    <property type="component" value="Unassembled WGS sequence"/>
</dbReference>
<dbReference type="EMBL" id="QGNW01000435">
    <property type="protein sequence ID" value="RVW71540.1"/>
    <property type="molecule type" value="Genomic_DNA"/>
</dbReference>
<dbReference type="AlphaFoldDB" id="A0A438GH55"/>
<protein>
    <submittedName>
        <fullName evidence="1">Uncharacterized protein</fullName>
    </submittedName>
</protein>
<organism evidence="1 2">
    <name type="scientific">Vitis vinifera</name>
    <name type="common">Grape</name>
    <dbReference type="NCBI Taxonomy" id="29760"/>
    <lineage>
        <taxon>Eukaryota</taxon>
        <taxon>Viridiplantae</taxon>
        <taxon>Streptophyta</taxon>
        <taxon>Embryophyta</taxon>
        <taxon>Tracheophyta</taxon>
        <taxon>Spermatophyta</taxon>
        <taxon>Magnoliopsida</taxon>
        <taxon>eudicotyledons</taxon>
        <taxon>Gunneridae</taxon>
        <taxon>Pentapetalae</taxon>
        <taxon>rosids</taxon>
        <taxon>Vitales</taxon>
        <taxon>Vitaceae</taxon>
        <taxon>Viteae</taxon>
        <taxon>Vitis</taxon>
    </lineage>
</organism>
<comment type="caution">
    <text evidence="1">The sequence shown here is derived from an EMBL/GenBank/DDBJ whole genome shotgun (WGS) entry which is preliminary data.</text>
</comment>
<gene>
    <name evidence="1" type="ORF">CK203_047992</name>
</gene>
<name>A0A438GH55_VITVI</name>
<sequence length="107" mass="11992">MGDLKDEDHPIEATTYVVAAATMKNKNKKDYSIPPSIEVKGQNETCAINNTKFSKSGTKGKDIGLDFNSLDDKFEIVMEDKKDENHDHIDVKTNTEEITYIVVAENI</sequence>